<dbReference type="PANTHER" id="PTHR10302">
    <property type="entry name" value="SINGLE-STRANDED DNA-BINDING PROTEIN"/>
    <property type="match status" value="1"/>
</dbReference>
<organism evidence="5 6">
    <name type="scientific">Limihaloglobus sulfuriphilus</name>
    <dbReference type="NCBI Taxonomy" id="1851148"/>
    <lineage>
        <taxon>Bacteria</taxon>
        <taxon>Pseudomonadati</taxon>
        <taxon>Planctomycetota</taxon>
        <taxon>Phycisphaerae</taxon>
        <taxon>Sedimentisphaerales</taxon>
        <taxon>Sedimentisphaeraceae</taxon>
        <taxon>Limihaloglobus</taxon>
    </lineage>
</organism>
<sequence length="169" mass="18221">MANLNKVFLMGNLTRDPQYSVTPSQVPVVEFGLAVNRKYRGQNGQMQEDTCFVDCTAFAGRADTLNKYMRKGSPIFIEGRLHYSSWNAQDGSKRSRLRVVIDNFQFLGGGGGGGQGGQSYGSQPQGGYGGGHPEAQSGQSGSQGYNQPSPMDSPDQPPAYGELDDDIPF</sequence>
<dbReference type="InterPro" id="IPR012340">
    <property type="entry name" value="NA-bd_OB-fold"/>
</dbReference>
<dbReference type="EMBL" id="CP019646">
    <property type="protein sequence ID" value="AQQ70097.1"/>
    <property type="molecule type" value="Genomic_DNA"/>
</dbReference>
<evidence type="ECO:0000256" key="3">
    <source>
        <dbReference type="RuleBase" id="RU000524"/>
    </source>
</evidence>
<reference evidence="6" key="1">
    <citation type="submission" date="2017-02" db="EMBL/GenBank/DDBJ databases">
        <title>Comparative genomics and description of representatives of a novel lineage of planctomycetes thriving in anoxic sediments.</title>
        <authorList>
            <person name="Spring S."/>
            <person name="Bunk B."/>
            <person name="Sproer C."/>
        </authorList>
    </citation>
    <scope>NUCLEOTIDE SEQUENCE [LARGE SCALE GENOMIC DNA]</scope>
    <source>
        <strain evidence="6">SM-Chi-D1</strain>
    </source>
</reference>
<evidence type="ECO:0000256" key="1">
    <source>
        <dbReference type="ARBA" id="ARBA00023125"/>
    </source>
</evidence>
<dbReference type="GO" id="GO:0009295">
    <property type="term" value="C:nucleoid"/>
    <property type="evidence" value="ECO:0007669"/>
    <property type="project" value="TreeGrafter"/>
</dbReference>
<dbReference type="Pfam" id="PF00436">
    <property type="entry name" value="SSB"/>
    <property type="match status" value="1"/>
</dbReference>
<comment type="caution">
    <text evidence="2">Lacks conserved residue(s) required for the propagation of feature annotation.</text>
</comment>
<dbReference type="GO" id="GO:0006281">
    <property type="term" value="P:DNA repair"/>
    <property type="evidence" value="ECO:0007669"/>
    <property type="project" value="UniProtKB-UniRule"/>
</dbReference>
<dbReference type="GO" id="GO:0006310">
    <property type="term" value="P:DNA recombination"/>
    <property type="evidence" value="ECO:0007669"/>
    <property type="project" value="UniProtKB-UniRule"/>
</dbReference>
<proteinExistence type="inferred from homology"/>
<keyword evidence="6" id="KW-1185">Reference proteome</keyword>
<dbReference type="KEGG" id="pbas:SMSP2_00438"/>
<feature type="compositionally biased region" description="Low complexity" evidence="4">
    <location>
        <begin position="136"/>
        <end position="154"/>
    </location>
</feature>
<dbReference type="InterPro" id="IPR000424">
    <property type="entry name" value="Primosome_PriB/ssb"/>
</dbReference>
<keyword evidence="2" id="KW-0227">DNA damage</keyword>
<dbReference type="GO" id="GO:0006260">
    <property type="term" value="P:DNA replication"/>
    <property type="evidence" value="ECO:0007669"/>
    <property type="project" value="UniProtKB-UniRule"/>
</dbReference>
<feature type="compositionally biased region" description="Gly residues" evidence="4">
    <location>
        <begin position="112"/>
        <end position="132"/>
    </location>
</feature>
<dbReference type="SUPFAM" id="SSF50249">
    <property type="entry name" value="Nucleic acid-binding proteins"/>
    <property type="match status" value="1"/>
</dbReference>
<dbReference type="AlphaFoldDB" id="A0A1Q2MCR8"/>
<accession>A0A1Q2MCR8</accession>
<keyword evidence="2" id="KW-0235">DNA replication</keyword>
<feature type="region of interest" description="Disordered" evidence="4">
    <location>
        <begin position="112"/>
        <end position="169"/>
    </location>
</feature>
<comment type="function">
    <text evidence="2">Plays an important role in DNA replication, recombination and repair. Binds to ssDNA and to an array of partner proteins to recruit them to their sites of action during DNA metabolism.</text>
</comment>
<dbReference type="InterPro" id="IPR011344">
    <property type="entry name" value="ssDNA-bd"/>
</dbReference>
<dbReference type="GO" id="GO:0003697">
    <property type="term" value="F:single-stranded DNA binding"/>
    <property type="evidence" value="ECO:0007669"/>
    <property type="project" value="UniProtKB-UniRule"/>
</dbReference>
<protein>
    <recommendedName>
        <fullName evidence="2 3">Single-stranded DNA-binding protein</fullName>
        <shortName evidence="2">SSB</shortName>
    </recommendedName>
</protein>
<evidence type="ECO:0000256" key="4">
    <source>
        <dbReference type="SAM" id="MobiDB-lite"/>
    </source>
</evidence>
<dbReference type="Gene3D" id="2.40.50.140">
    <property type="entry name" value="Nucleic acid-binding proteins"/>
    <property type="match status" value="1"/>
</dbReference>
<evidence type="ECO:0000313" key="5">
    <source>
        <dbReference type="EMBL" id="AQQ70097.1"/>
    </source>
</evidence>
<keyword evidence="2" id="KW-0233">DNA recombination</keyword>
<dbReference type="NCBIfam" id="TIGR00621">
    <property type="entry name" value="ssb"/>
    <property type="match status" value="1"/>
</dbReference>
<feature type="short sequence motif" description="Important for interaction with partner proteins" evidence="2">
    <location>
        <begin position="164"/>
        <end position="169"/>
    </location>
</feature>
<keyword evidence="2" id="KW-0234">DNA repair</keyword>
<keyword evidence="1 2" id="KW-0238">DNA-binding</keyword>
<dbReference type="RefSeq" id="WP_146682390.1">
    <property type="nucleotide sequence ID" value="NZ_CP019646.1"/>
</dbReference>
<dbReference type="STRING" id="1851148.SMSP2_00438"/>
<dbReference type="PANTHER" id="PTHR10302:SF27">
    <property type="entry name" value="SINGLE-STRANDED DNA-BINDING PROTEIN"/>
    <property type="match status" value="1"/>
</dbReference>
<gene>
    <name evidence="5" type="primary">ssb</name>
    <name evidence="5" type="ORF">SMSP2_00438</name>
</gene>
<comment type="subunit">
    <text evidence="2">Homotetramer.</text>
</comment>
<evidence type="ECO:0000313" key="6">
    <source>
        <dbReference type="Proteomes" id="UP000188181"/>
    </source>
</evidence>
<name>A0A1Q2MCR8_9BACT</name>
<evidence type="ECO:0000256" key="2">
    <source>
        <dbReference type="HAMAP-Rule" id="MF_00984"/>
    </source>
</evidence>
<dbReference type="PROSITE" id="PS50935">
    <property type="entry name" value="SSB"/>
    <property type="match status" value="1"/>
</dbReference>
<dbReference type="Proteomes" id="UP000188181">
    <property type="component" value="Chromosome"/>
</dbReference>
<dbReference type="HAMAP" id="MF_00984">
    <property type="entry name" value="SSB"/>
    <property type="match status" value="1"/>
</dbReference>
<dbReference type="OrthoDB" id="9809878at2"/>
<dbReference type="CDD" id="cd04496">
    <property type="entry name" value="SSB_OBF"/>
    <property type="match status" value="1"/>
</dbReference>